<organism evidence="1 2">
    <name type="scientific">Butyrivibrio fibrisolvens</name>
    <dbReference type="NCBI Taxonomy" id="831"/>
    <lineage>
        <taxon>Bacteria</taxon>
        <taxon>Bacillati</taxon>
        <taxon>Bacillota</taxon>
        <taxon>Clostridia</taxon>
        <taxon>Lachnospirales</taxon>
        <taxon>Lachnospiraceae</taxon>
        <taxon>Butyrivibrio</taxon>
    </lineage>
</organism>
<protein>
    <submittedName>
        <fullName evidence="1">Uncharacterized protein</fullName>
    </submittedName>
</protein>
<dbReference type="AlphaFoldDB" id="A0A1H9NKX3"/>
<proteinExistence type="predicted"/>
<accession>A0A1H9NKX3</accession>
<dbReference type="RefSeq" id="WP_074754751.1">
    <property type="nucleotide sequence ID" value="NZ_FOGJ01000004.1"/>
</dbReference>
<dbReference type="EMBL" id="FOGJ01000004">
    <property type="protein sequence ID" value="SER36299.1"/>
    <property type="molecule type" value="Genomic_DNA"/>
</dbReference>
<dbReference type="Proteomes" id="UP000182584">
    <property type="component" value="Unassembled WGS sequence"/>
</dbReference>
<reference evidence="1 2" key="1">
    <citation type="submission" date="2016-10" db="EMBL/GenBank/DDBJ databases">
        <authorList>
            <person name="de Groot N.N."/>
        </authorList>
    </citation>
    <scope>NUCLEOTIDE SEQUENCE [LARGE SCALE GENOMIC DNA]</scope>
    <source>
        <strain evidence="1 2">AR40</strain>
    </source>
</reference>
<sequence>MKTKLELILPKMRCPLCGEKFQLQISKTEKDEVIEGLLCCGENHRFGIHAGVVDFGSQEQEFGNEWSKYLEDISPEEFDKEIENAKSEFP</sequence>
<evidence type="ECO:0000313" key="2">
    <source>
        <dbReference type="Proteomes" id="UP000182584"/>
    </source>
</evidence>
<evidence type="ECO:0000313" key="1">
    <source>
        <dbReference type="EMBL" id="SER36299.1"/>
    </source>
</evidence>
<gene>
    <name evidence="1" type="ORF">SAMN04487884_104224</name>
</gene>
<name>A0A1H9NKX3_BUTFI</name>
<dbReference type="OrthoDB" id="1949664at2"/>